<reference evidence="3 4" key="1">
    <citation type="journal article" date="2012" name="J. Bacteriol.">
        <title>De Novo Genome Project of Cupriavidus basilensis OR16.</title>
        <authorList>
            <person name="Cserhati M."/>
            <person name="Kriszt B."/>
            <person name="Szoboszlay S."/>
            <person name="Toth A."/>
            <person name="Szabo I."/>
            <person name="Tancsics A."/>
            <person name="Nagy I."/>
            <person name="Horvath B."/>
            <person name="Nagy I."/>
            <person name="Kukolya J."/>
        </authorList>
    </citation>
    <scope>NUCLEOTIDE SEQUENCE [LARGE SCALE GENOMIC DNA]</scope>
    <source>
        <strain evidence="3 4">OR16</strain>
    </source>
</reference>
<organism evidence="3 4">
    <name type="scientific">Cupriavidus basilensis OR16</name>
    <dbReference type="NCBI Taxonomy" id="1127483"/>
    <lineage>
        <taxon>Bacteria</taxon>
        <taxon>Pseudomonadati</taxon>
        <taxon>Pseudomonadota</taxon>
        <taxon>Betaproteobacteria</taxon>
        <taxon>Burkholderiales</taxon>
        <taxon>Burkholderiaceae</taxon>
        <taxon>Cupriavidus</taxon>
    </lineage>
</organism>
<sequence length="348" mass="38564">MDMQASILTGRTSQIKQWVLRLLLLAAITLSFAAVAQEFRSETQGRIEFASFTPKTMFDLARERRQNWAEQKVWGDLSLPKSGDDKVPAIVLMHGSGGVEASMAQWVEAFNDIGVATFVVHVFASRGVKRTAEDQTLVPYAADLMDAFQALQLLASHPRIDATRIGIMGFSRGGSAAFQAAEEPLRRAVIKSDLKFALHIPMYAGCNQVYWSAHLTKAPLLNLVGAEDDYSTAEPCERLAQRYADAGAQVRTIKYSGAAHSWDATYKEFYLPQATSGAPCGVLRWDIEPWRITVERTGETIDPSRLKEFFAGCVRQGVHVGRNESAYRQSRNDVLAFVRGVFVTGKRP</sequence>
<dbReference type="InterPro" id="IPR029058">
    <property type="entry name" value="AB_hydrolase_fold"/>
</dbReference>
<gene>
    <name evidence="3" type="ORF">OR16_30689</name>
</gene>
<name>H1SD18_9BURK</name>
<dbReference type="RefSeq" id="WP_006161829.1">
    <property type="nucleotide sequence ID" value="NZ_AHJE01000087.1"/>
</dbReference>
<accession>H1SD18</accession>
<evidence type="ECO:0000256" key="1">
    <source>
        <dbReference type="ARBA" id="ARBA00022801"/>
    </source>
</evidence>
<dbReference type="PANTHER" id="PTHR22946:SF9">
    <property type="entry name" value="POLYKETIDE TRANSFERASE AF380"/>
    <property type="match status" value="1"/>
</dbReference>
<protein>
    <submittedName>
        <fullName evidence="3">Dienelactone hydrolase</fullName>
    </submittedName>
</protein>
<dbReference type="Proteomes" id="UP000005808">
    <property type="component" value="Unassembled WGS sequence"/>
</dbReference>
<evidence type="ECO:0000259" key="2">
    <source>
        <dbReference type="Pfam" id="PF01738"/>
    </source>
</evidence>
<evidence type="ECO:0000313" key="3">
    <source>
        <dbReference type="EMBL" id="EHP39564.1"/>
    </source>
</evidence>
<comment type="caution">
    <text evidence="3">The sequence shown here is derived from an EMBL/GenBank/DDBJ whole genome shotgun (WGS) entry which is preliminary data.</text>
</comment>
<evidence type="ECO:0000313" key="4">
    <source>
        <dbReference type="Proteomes" id="UP000005808"/>
    </source>
</evidence>
<dbReference type="EMBL" id="AHJE01000087">
    <property type="protein sequence ID" value="EHP39564.1"/>
    <property type="molecule type" value="Genomic_DNA"/>
</dbReference>
<dbReference type="AlphaFoldDB" id="H1SD18"/>
<feature type="domain" description="Dienelactone hydrolase" evidence="2">
    <location>
        <begin position="80"/>
        <end position="275"/>
    </location>
</feature>
<dbReference type="InterPro" id="IPR050261">
    <property type="entry name" value="FrsA_esterase"/>
</dbReference>
<dbReference type="GO" id="GO:0052689">
    <property type="term" value="F:carboxylic ester hydrolase activity"/>
    <property type="evidence" value="ECO:0007669"/>
    <property type="project" value="UniProtKB-ARBA"/>
</dbReference>
<proteinExistence type="predicted"/>
<dbReference type="PANTHER" id="PTHR22946">
    <property type="entry name" value="DIENELACTONE HYDROLASE DOMAIN-CONTAINING PROTEIN-RELATED"/>
    <property type="match status" value="1"/>
</dbReference>
<keyword evidence="1 3" id="KW-0378">Hydrolase</keyword>
<dbReference type="SUPFAM" id="SSF53474">
    <property type="entry name" value="alpha/beta-Hydrolases"/>
    <property type="match status" value="1"/>
</dbReference>
<dbReference type="Pfam" id="PF01738">
    <property type="entry name" value="DLH"/>
    <property type="match status" value="1"/>
</dbReference>
<dbReference type="Gene3D" id="3.40.50.1820">
    <property type="entry name" value="alpha/beta hydrolase"/>
    <property type="match status" value="1"/>
</dbReference>
<dbReference type="InterPro" id="IPR002925">
    <property type="entry name" value="Dienelactn_hydro"/>
</dbReference>